<comment type="pathway">
    <text evidence="3">Lipid metabolism; C21-steroid hormone metabolism.</text>
</comment>
<comment type="cofactor">
    <cofactor evidence="1 25">
        <name>heme</name>
        <dbReference type="ChEBI" id="CHEBI:30413"/>
    </cofactor>
</comment>
<dbReference type="GO" id="GO:0071375">
    <property type="term" value="P:cellular response to peptide hormone stimulus"/>
    <property type="evidence" value="ECO:0007669"/>
    <property type="project" value="TreeGrafter"/>
</dbReference>
<gene>
    <name evidence="29" type="primary">LOC115209661</name>
</gene>
<evidence type="ECO:0000256" key="10">
    <source>
        <dbReference type="ARBA" id="ARBA00022792"/>
    </source>
</evidence>
<evidence type="ECO:0000256" key="13">
    <source>
        <dbReference type="ARBA" id="ARBA00023004"/>
    </source>
</evidence>
<dbReference type="InterPro" id="IPR017972">
    <property type="entry name" value="Cyt_P450_CS"/>
</dbReference>
<keyword evidence="18" id="KW-1207">Sterol metabolism</keyword>
<keyword evidence="7" id="KW-0153">Cholesterol metabolism</keyword>
<dbReference type="InterPro" id="IPR050479">
    <property type="entry name" value="CYP11_CYP27_families"/>
</dbReference>
<proteinExistence type="inferred from homology"/>
<evidence type="ECO:0000256" key="24">
    <source>
        <dbReference type="ARBA" id="ARBA00033394"/>
    </source>
</evidence>
<keyword evidence="20" id="KW-0755">Steroidogenesis</keyword>
<keyword evidence="28" id="KW-1185">Reference proteome</keyword>
<evidence type="ECO:0000256" key="11">
    <source>
        <dbReference type="ARBA" id="ARBA00022946"/>
    </source>
</evidence>
<dbReference type="RefSeq" id="XP_029633989.1">
    <property type="nucleotide sequence ID" value="XM_029778129.2"/>
</dbReference>
<keyword evidence="12 26" id="KW-0560">Oxidoreductase</keyword>
<evidence type="ECO:0000256" key="25">
    <source>
        <dbReference type="PIRSR" id="PIRSR602401-1"/>
    </source>
</evidence>
<name>A0A6P7S6R1_9MOLL</name>
<evidence type="ECO:0000256" key="5">
    <source>
        <dbReference type="ARBA" id="ARBA00012764"/>
    </source>
</evidence>
<evidence type="ECO:0000256" key="15">
    <source>
        <dbReference type="ARBA" id="ARBA00023098"/>
    </source>
</evidence>
<keyword evidence="19" id="KW-0753">Steroid metabolism</keyword>
<evidence type="ECO:0000256" key="4">
    <source>
        <dbReference type="ARBA" id="ARBA00010617"/>
    </source>
</evidence>
<evidence type="ECO:0000256" key="2">
    <source>
        <dbReference type="ARBA" id="ARBA00004637"/>
    </source>
</evidence>
<comment type="subcellular location">
    <subcellularLocation>
        <location evidence="2">Mitochondrion inner membrane</location>
        <topology evidence="2">Peripheral membrane protein</topology>
    </subcellularLocation>
</comment>
<sequence>MFTATLRRPAWLTSTLLNRSVRSLITNGSTTTTTTTTTTTLKARSPPTTGKNSSTAPYPLKQLPGPKGWPFLGIFPELLRKENRGSVHKVQLKFHEKYGRMFRLNFGPHINVGLADPDLVEEFMRNEGKHPNRPPYQSWVLYKELRKKETGLMTAADHKWYKYRSAIAPRLMRPQAVTCYTDQLNSVALDLLTRIRKIRKEDNTVDLLQNELYKWATESVGYVLFGSRLGCLADTMPQNIQDLIDAVGVMFVTGHQMAIGASIHQFLNTKIWQKHVSSSDIIYGLAQEFIDQQLVGYSKDRSQVDPPQNGTALLNYLLSNPSFSMAEIYSNMAELFLAGLDTASNSLGFAIYLLASNPEVQEKLHEEISRTLQGQPCQSSHLTNMPYLKAVLKESMRLYPVIPIGARITTEDIVLDGYHIPKGTCLMINNYAMSRDERNFPNANEFIPERWFRSDTRKFHPFAVIPFGHGSRSCIGRRIAELELYLAITHLCQNFRLKVEDGFEVEPFLRTVLTVGKNFPIQFIER</sequence>
<evidence type="ECO:0000256" key="14">
    <source>
        <dbReference type="ARBA" id="ARBA00023033"/>
    </source>
</evidence>
<evidence type="ECO:0000256" key="17">
    <source>
        <dbReference type="ARBA" id="ARBA00023136"/>
    </source>
</evidence>
<dbReference type="GO" id="GO:0008203">
    <property type="term" value="P:cholesterol metabolic process"/>
    <property type="evidence" value="ECO:0007669"/>
    <property type="project" value="UniProtKB-KW"/>
</dbReference>
<dbReference type="KEGG" id="osn:115209661"/>
<dbReference type="GO" id="GO:0008386">
    <property type="term" value="F:cholesterol monooxygenase (side-chain-cleaving) activity"/>
    <property type="evidence" value="ECO:0007669"/>
    <property type="project" value="UniProtKB-EC"/>
</dbReference>
<dbReference type="GO" id="GO:0006704">
    <property type="term" value="P:glucocorticoid biosynthetic process"/>
    <property type="evidence" value="ECO:0007669"/>
    <property type="project" value="TreeGrafter"/>
</dbReference>
<organism evidence="28 29">
    <name type="scientific">Octopus sinensis</name>
    <name type="common">East Asian common octopus</name>
    <dbReference type="NCBI Taxonomy" id="2607531"/>
    <lineage>
        <taxon>Eukaryota</taxon>
        <taxon>Metazoa</taxon>
        <taxon>Spiralia</taxon>
        <taxon>Lophotrochozoa</taxon>
        <taxon>Mollusca</taxon>
        <taxon>Cephalopoda</taxon>
        <taxon>Coleoidea</taxon>
        <taxon>Octopodiformes</taxon>
        <taxon>Octopoda</taxon>
        <taxon>Incirrata</taxon>
        <taxon>Octopodidae</taxon>
        <taxon>Octopus</taxon>
    </lineage>
</organism>
<evidence type="ECO:0000256" key="8">
    <source>
        <dbReference type="ARBA" id="ARBA00022617"/>
    </source>
</evidence>
<dbReference type="GO" id="GO:0006700">
    <property type="term" value="P:C21-steroid hormone biosynthetic process"/>
    <property type="evidence" value="ECO:0007669"/>
    <property type="project" value="TreeGrafter"/>
</dbReference>
<dbReference type="PANTHER" id="PTHR24279:SF3">
    <property type="entry name" value="CHOLESTEROL SIDE-CHAIN CLEAVAGE ENZYME, MITOCHONDRIAL"/>
    <property type="match status" value="1"/>
</dbReference>
<keyword evidence="16" id="KW-0496">Mitochondrion</keyword>
<evidence type="ECO:0000256" key="18">
    <source>
        <dbReference type="ARBA" id="ARBA00023166"/>
    </source>
</evidence>
<evidence type="ECO:0000256" key="3">
    <source>
        <dbReference type="ARBA" id="ARBA00005108"/>
    </source>
</evidence>
<evidence type="ECO:0000256" key="6">
    <source>
        <dbReference type="ARBA" id="ARBA00019844"/>
    </source>
</evidence>
<dbReference type="Gene3D" id="1.10.630.10">
    <property type="entry name" value="Cytochrome P450"/>
    <property type="match status" value="1"/>
</dbReference>
<accession>A0A6P7S6R1</accession>
<keyword evidence="8 25" id="KW-0349">Heme</keyword>
<dbReference type="FunFam" id="1.10.630.10:FF:000006">
    <property type="entry name" value="Cytochrome P450 302a1, mitochondrial"/>
    <property type="match status" value="1"/>
</dbReference>
<dbReference type="PANTHER" id="PTHR24279">
    <property type="entry name" value="CYTOCHROME P450"/>
    <property type="match status" value="1"/>
</dbReference>
<keyword evidence="13 25" id="KW-0408">Iron</keyword>
<evidence type="ECO:0000256" key="21">
    <source>
        <dbReference type="ARBA" id="ARBA00030343"/>
    </source>
</evidence>
<protein>
    <recommendedName>
        <fullName evidence="6">Cholesterol side-chain cleavage enzyme, mitochondrial</fullName>
        <ecNumber evidence="5">1.14.15.6</ecNumber>
    </recommendedName>
    <alternativeName>
        <fullName evidence="21">CYPXIA1</fullName>
    </alternativeName>
    <alternativeName>
        <fullName evidence="23">Cholesterol desmolase</fullName>
    </alternativeName>
    <alternativeName>
        <fullName evidence="22">Cytochrome P450 11A1</fullName>
    </alternativeName>
    <alternativeName>
        <fullName evidence="24">Cytochrome P450(scc)</fullName>
    </alternativeName>
</protein>
<dbReference type="InterPro" id="IPR001128">
    <property type="entry name" value="Cyt_P450"/>
</dbReference>
<dbReference type="SUPFAM" id="SSF48264">
    <property type="entry name" value="Cytochrome P450"/>
    <property type="match status" value="1"/>
</dbReference>
<feature type="binding site" description="axial binding residue" evidence="25">
    <location>
        <position position="474"/>
    </location>
    <ligand>
        <name>heme</name>
        <dbReference type="ChEBI" id="CHEBI:30413"/>
    </ligand>
    <ligandPart>
        <name>Fe</name>
        <dbReference type="ChEBI" id="CHEBI:18248"/>
    </ligandPart>
</feature>
<dbReference type="InterPro" id="IPR036396">
    <property type="entry name" value="Cyt_P450_sf"/>
</dbReference>
<evidence type="ECO:0000256" key="12">
    <source>
        <dbReference type="ARBA" id="ARBA00023002"/>
    </source>
</evidence>
<dbReference type="InterPro" id="IPR002401">
    <property type="entry name" value="Cyt_P450_E_grp-I"/>
</dbReference>
<dbReference type="Pfam" id="PF00067">
    <property type="entry name" value="p450"/>
    <property type="match status" value="1"/>
</dbReference>
<dbReference type="CDD" id="cd11054">
    <property type="entry name" value="CYP24A1-like"/>
    <property type="match status" value="1"/>
</dbReference>
<feature type="region of interest" description="Disordered" evidence="27">
    <location>
        <begin position="28"/>
        <end position="60"/>
    </location>
</feature>
<dbReference type="EC" id="1.14.15.6" evidence="5"/>
<evidence type="ECO:0000256" key="22">
    <source>
        <dbReference type="ARBA" id="ARBA00032666"/>
    </source>
</evidence>
<keyword evidence="14 26" id="KW-0503">Monooxygenase</keyword>
<dbReference type="GO" id="GO:0034650">
    <property type="term" value="P:cortisol metabolic process"/>
    <property type="evidence" value="ECO:0007669"/>
    <property type="project" value="TreeGrafter"/>
</dbReference>
<dbReference type="PROSITE" id="PS00086">
    <property type="entry name" value="CYTOCHROME_P450"/>
    <property type="match status" value="1"/>
</dbReference>
<comment type="similarity">
    <text evidence="4 26">Belongs to the cytochrome P450 family.</text>
</comment>
<evidence type="ECO:0000256" key="16">
    <source>
        <dbReference type="ARBA" id="ARBA00023128"/>
    </source>
</evidence>
<keyword evidence="15" id="KW-0443">Lipid metabolism</keyword>
<evidence type="ECO:0000256" key="7">
    <source>
        <dbReference type="ARBA" id="ARBA00022548"/>
    </source>
</evidence>
<keyword evidence="17" id="KW-0472">Membrane</keyword>
<dbReference type="GO" id="GO:0005506">
    <property type="term" value="F:iron ion binding"/>
    <property type="evidence" value="ECO:0007669"/>
    <property type="project" value="InterPro"/>
</dbReference>
<keyword evidence="11" id="KW-0809">Transit peptide</keyword>
<keyword evidence="9 25" id="KW-0479">Metal-binding</keyword>
<keyword evidence="10" id="KW-0999">Mitochondrion inner membrane</keyword>
<evidence type="ECO:0000256" key="19">
    <source>
        <dbReference type="ARBA" id="ARBA00023221"/>
    </source>
</evidence>
<evidence type="ECO:0000256" key="23">
    <source>
        <dbReference type="ARBA" id="ARBA00033274"/>
    </source>
</evidence>
<dbReference type="GO" id="GO:0020037">
    <property type="term" value="F:heme binding"/>
    <property type="evidence" value="ECO:0007669"/>
    <property type="project" value="InterPro"/>
</dbReference>
<evidence type="ECO:0000313" key="28">
    <source>
        <dbReference type="Proteomes" id="UP000515154"/>
    </source>
</evidence>
<evidence type="ECO:0000256" key="9">
    <source>
        <dbReference type="ARBA" id="ARBA00022723"/>
    </source>
</evidence>
<evidence type="ECO:0000256" key="26">
    <source>
        <dbReference type="RuleBase" id="RU000461"/>
    </source>
</evidence>
<reference evidence="29" key="1">
    <citation type="submission" date="2025-08" db="UniProtKB">
        <authorList>
            <consortium name="RefSeq"/>
        </authorList>
    </citation>
    <scope>IDENTIFICATION</scope>
</reference>
<evidence type="ECO:0000256" key="1">
    <source>
        <dbReference type="ARBA" id="ARBA00001971"/>
    </source>
</evidence>
<dbReference type="Proteomes" id="UP000515154">
    <property type="component" value="Linkage group LG3"/>
</dbReference>
<feature type="compositionally biased region" description="Polar residues" evidence="27">
    <location>
        <begin position="46"/>
        <end position="56"/>
    </location>
</feature>
<dbReference type="PRINTS" id="PR00463">
    <property type="entry name" value="EP450I"/>
</dbReference>
<dbReference type="PRINTS" id="PR00385">
    <property type="entry name" value="P450"/>
</dbReference>
<evidence type="ECO:0000256" key="27">
    <source>
        <dbReference type="SAM" id="MobiDB-lite"/>
    </source>
</evidence>
<evidence type="ECO:0000256" key="20">
    <source>
        <dbReference type="ARBA" id="ARBA00023250"/>
    </source>
</evidence>
<feature type="compositionally biased region" description="Low complexity" evidence="27">
    <location>
        <begin position="30"/>
        <end position="40"/>
    </location>
</feature>
<dbReference type="AlphaFoldDB" id="A0A6P7S6R1"/>
<dbReference type="GO" id="GO:0005743">
    <property type="term" value="C:mitochondrial inner membrane"/>
    <property type="evidence" value="ECO:0007669"/>
    <property type="project" value="UniProtKB-SubCell"/>
</dbReference>
<evidence type="ECO:0000313" key="29">
    <source>
        <dbReference type="RefSeq" id="XP_029633989.1"/>
    </source>
</evidence>